<dbReference type="PROSITE" id="PS52029">
    <property type="entry name" value="LD_TPASE"/>
    <property type="match status" value="1"/>
</dbReference>
<comment type="caution">
    <text evidence="9">The sequence shown here is derived from an EMBL/GenBank/DDBJ whole genome shotgun (WGS) entry which is preliminary data.</text>
</comment>
<dbReference type="CDD" id="cd16913">
    <property type="entry name" value="YkuD_like"/>
    <property type="match status" value="1"/>
</dbReference>
<sequence>MIGLGHLLTLGALAGPAGVAGVALWHQFAFPILPPVVLRADIDKIVIDKSEREMVVYRDGEALKSYTIALGFSPEGDKVQEGDGRTPEGTFRIDRRNDKSKFHLSLGIDYPRPEDRAEAREMGVSPGGDIFIHGQPNRVPDHMMIPGDWTAGCMAVTNPEIQELFRFTPIGTIVEIRP</sequence>
<protein>
    <submittedName>
        <fullName evidence="9">L,D-transpeptidase-like protein</fullName>
    </submittedName>
</protein>
<feature type="active site" description="Nucleophile" evidence="7">
    <location>
        <position position="153"/>
    </location>
</feature>
<dbReference type="EMBL" id="PVTD01000010">
    <property type="protein sequence ID" value="PRY21151.1"/>
    <property type="molecule type" value="Genomic_DNA"/>
</dbReference>
<dbReference type="GO" id="GO:0071555">
    <property type="term" value="P:cell wall organization"/>
    <property type="evidence" value="ECO:0007669"/>
    <property type="project" value="UniProtKB-UniRule"/>
</dbReference>
<proteinExistence type="inferred from homology"/>
<accession>A0A2T0RJ39</accession>
<dbReference type="RefSeq" id="WP_245925171.1">
    <property type="nucleotide sequence ID" value="NZ_PVTD01000010.1"/>
</dbReference>
<dbReference type="GO" id="GO:0008360">
    <property type="term" value="P:regulation of cell shape"/>
    <property type="evidence" value="ECO:0007669"/>
    <property type="project" value="UniProtKB-UniRule"/>
</dbReference>
<dbReference type="InterPro" id="IPR038063">
    <property type="entry name" value="Transpep_catalytic_dom"/>
</dbReference>
<dbReference type="PANTHER" id="PTHR36699">
    <property type="entry name" value="LD-TRANSPEPTIDASE"/>
    <property type="match status" value="1"/>
</dbReference>
<dbReference type="SUPFAM" id="SSF141523">
    <property type="entry name" value="L,D-transpeptidase catalytic domain-like"/>
    <property type="match status" value="1"/>
</dbReference>
<evidence type="ECO:0000256" key="3">
    <source>
        <dbReference type="ARBA" id="ARBA00022679"/>
    </source>
</evidence>
<dbReference type="GO" id="GO:0004180">
    <property type="term" value="F:carboxypeptidase activity"/>
    <property type="evidence" value="ECO:0007669"/>
    <property type="project" value="UniProtKB-ARBA"/>
</dbReference>
<keyword evidence="4 7" id="KW-0133">Cell shape</keyword>
<dbReference type="Gene3D" id="2.40.440.10">
    <property type="entry name" value="L,D-transpeptidase catalytic domain-like"/>
    <property type="match status" value="1"/>
</dbReference>
<dbReference type="Proteomes" id="UP000239480">
    <property type="component" value="Unassembled WGS sequence"/>
</dbReference>
<dbReference type="InterPro" id="IPR005490">
    <property type="entry name" value="LD_TPept_cat_dom"/>
</dbReference>
<evidence type="ECO:0000256" key="6">
    <source>
        <dbReference type="ARBA" id="ARBA00023316"/>
    </source>
</evidence>
<dbReference type="PANTHER" id="PTHR36699:SF1">
    <property type="entry name" value="L,D-TRANSPEPTIDASE YAFK-RELATED"/>
    <property type="match status" value="1"/>
</dbReference>
<feature type="domain" description="L,D-TPase catalytic" evidence="8">
    <location>
        <begin position="43"/>
        <end position="177"/>
    </location>
</feature>
<evidence type="ECO:0000313" key="10">
    <source>
        <dbReference type="Proteomes" id="UP000239480"/>
    </source>
</evidence>
<evidence type="ECO:0000313" key="9">
    <source>
        <dbReference type="EMBL" id="PRY21151.1"/>
    </source>
</evidence>
<dbReference type="Pfam" id="PF03734">
    <property type="entry name" value="YkuD"/>
    <property type="match status" value="1"/>
</dbReference>
<dbReference type="UniPathway" id="UPA00219"/>
<gene>
    <name evidence="9" type="ORF">CLV78_11024</name>
</gene>
<evidence type="ECO:0000256" key="5">
    <source>
        <dbReference type="ARBA" id="ARBA00022984"/>
    </source>
</evidence>
<dbReference type="AlphaFoldDB" id="A0A2T0RJ39"/>
<keyword evidence="3" id="KW-0808">Transferase</keyword>
<dbReference type="GO" id="GO:0016740">
    <property type="term" value="F:transferase activity"/>
    <property type="evidence" value="ECO:0007669"/>
    <property type="project" value="UniProtKB-KW"/>
</dbReference>
<evidence type="ECO:0000256" key="7">
    <source>
        <dbReference type="PROSITE-ProRule" id="PRU01373"/>
    </source>
</evidence>
<evidence type="ECO:0000259" key="8">
    <source>
        <dbReference type="PROSITE" id="PS52029"/>
    </source>
</evidence>
<evidence type="ECO:0000256" key="4">
    <source>
        <dbReference type="ARBA" id="ARBA00022960"/>
    </source>
</evidence>
<keyword evidence="5 7" id="KW-0573">Peptidoglycan synthesis</keyword>
<reference evidence="9 10" key="1">
    <citation type="submission" date="2018-03" db="EMBL/GenBank/DDBJ databases">
        <title>Genomic Encyclopedia of Archaeal and Bacterial Type Strains, Phase II (KMG-II): from individual species to whole genera.</title>
        <authorList>
            <person name="Goeker M."/>
        </authorList>
    </citation>
    <scope>NUCLEOTIDE SEQUENCE [LARGE SCALE GENOMIC DNA]</scope>
    <source>
        <strain evidence="9 10">DSM 29328</strain>
    </source>
</reference>
<feature type="active site" description="Proton donor/acceptor" evidence="7">
    <location>
        <position position="133"/>
    </location>
</feature>
<organism evidence="9 10">
    <name type="scientific">Aliiruegeria haliotis</name>
    <dbReference type="NCBI Taxonomy" id="1280846"/>
    <lineage>
        <taxon>Bacteria</taxon>
        <taxon>Pseudomonadati</taxon>
        <taxon>Pseudomonadota</taxon>
        <taxon>Alphaproteobacteria</taxon>
        <taxon>Rhodobacterales</taxon>
        <taxon>Roseobacteraceae</taxon>
        <taxon>Aliiruegeria</taxon>
    </lineage>
</organism>
<evidence type="ECO:0000256" key="2">
    <source>
        <dbReference type="ARBA" id="ARBA00005992"/>
    </source>
</evidence>
<keyword evidence="6 7" id="KW-0961">Cell wall biogenesis/degradation</keyword>
<comment type="similarity">
    <text evidence="2">Belongs to the YkuD family.</text>
</comment>
<keyword evidence="10" id="KW-1185">Reference proteome</keyword>
<comment type="pathway">
    <text evidence="1 7">Cell wall biogenesis; peptidoglycan biosynthesis.</text>
</comment>
<dbReference type="GO" id="GO:0009252">
    <property type="term" value="P:peptidoglycan biosynthetic process"/>
    <property type="evidence" value="ECO:0007669"/>
    <property type="project" value="UniProtKB-UniPathway"/>
</dbReference>
<evidence type="ECO:0000256" key="1">
    <source>
        <dbReference type="ARBA" id="ARBA00004752"/>
    </source>
</evidence>
<name>A0A2T0RJ39_9RHOB</name>